<accession>A3IHP0</accession>
<organism evidence="1 2">
    <name type="scientific">Crocosphaera chwakensis CCY0110</name>
    <dbReference type="NCBI Taxonomy" id="391612"/>
    <lineage>
        <taxon>Bacteria</taxon>
        <taxon>Bacillati</taxon>
        <taxon>Cyanobacteriota</taxon>
        <taxon>Cyanophyceae</taxon>
        <taxon>Oscillatoriophycideae</taxon>
        <taxon>Chroococcales</taxon>
        <taxon>Aphanothecaceae</taxon>
        <taxon>Crocosphaera</taxon>
        <taxon>Crocosphaera chwakensis</taxon>
    </lineage>
</organism>
<evidence type="ECO:0000313" key="1">
    <source>
        <dbReference type="EMBL" id="EAZ93322.1"/>
    </source>
</evidence>
<evidence type="ECO:0000313" key="2">
    <source>
        <dbReference type="Proteomes" id="UP000003781"/>
    </source>
</evidence>
<proteinExistence type="predicted"/>
<name>A3IHP0_9CHRO</name>
<dbReference type="AlphaFoldDB" id="A3IHP0"/>
<reference evidence="1 2" key="1">
    <citation type="submission" date="2007-03" db="EMBL/GenBank/DDBJ databases">
        <authorList>
            <person name="Stal L."/>
            <person name="Ferriera S."/>
            <person name="Johnson J."/>
            <person name="Kravitz S."/>
            <person name="Beeson K."/>
            <person name="Sutton G."/>
            <person name="Rogers Y.-H."/>
            <person name="Friedman R."/>
            <person name="Frazier M."/>
            <person name="Venter J.C."/>
        </authorList>
    </citation>
    <scope>NUCLEOTIDE SEQUENCE [LARGE SCALE GENOMIC DNA]</scope>
    <source>
        <strain evidence="1 2">CCY0110</strain>
    </source>
</reference>
<gene>
    <name evidence="1" type="ORF">CY0110_16042</name>
</gene>
<sequence length="36" mass="4665">MVRPFICRKNKLFRSFFLTFIVRMKPLLKRQWDREY</sequence>
<comment type="caution">
    <text evidence="1">The sequence shown here is derived from an EMBL/GenBank/DDBJ whole genome shotgun (WGS) entry which is preliminary data.</text>
</comment>
<keyword evidence="2" id="KW-1185">Reference proteome</keyword>
<dbReference type="Proteomes" id="UP000003781">
    <property type="component" value="Unassembled WGS sequence"/>
</dbReference>
<protein>
    <submittedName>
        <fullName evidence="1">Uncharacterized protein</fullName>
    </submittedName>
</protein>
<dbReference type="EMBL" id="AAXW01000002">
    <property type="protein sequence ID" value="EAZ93322.1"/>
    <property type="molecule type" value="Genomic_DNA"/>
</dbReference>